<dbReference type="InterPro" id="IPR017642">
    <property type="entry name" value="DNA_S_mod_DndB"/>
</dbReference>
<dbReference type="RefSeq" id="WP_076979667.1">
    <property type="nucleotide sequence ID" value="NZ_CP019124.1"/>
</dbReference>
<dbReference type="Pfam" id="PF14072">
    <property type="entry name" value="DndB"/>
    <property type="match status" value="1"/>
</dbReference>
<gene>
    <name evidence="1" type="ORF">BV394_07890</name>
</gene>
<evidence type="ECO:0000313" key="2">
    <source>
        <dbReference type="Proteomes" id="UP000187266"/>
    </source>
</evidence>
<evidence type="ECO:0000313" key="1">
    <source>
        <dbReference type="EMBL" id="APX89644.1"/>
    </source>
</evidence>
<dbReference type="InterPro" id="IPR017601">
    <property type="entry name" value="DGQHR-contain_dom"/>
</dbReference>
<dbReference type="OrthoDB" id="9789139at2"/>
<organism evidence="1 2">
    <name type="scientific">Brevirhabdus pacifica</name>
    <dbReference type="NCBI Taxonomy" id="1267768"/>
    <lineage>
        <taxon>Bacteria</taxon>
        <taxon>Pseudomonadati</taxon>
        <taxon>Pseudomonadota</taxon>
        <taxon>Alphaproteobacteria</taxon>
        <taxon>Rhodobacterales</taxon>
        <taxon>Paracoccaceae</taxon>
        <taxon>Brevirhabdus</taxon>
    </lineage>
</organism>
<name>A0A1U7DI25_9RHOB</name>
<accession>A0A2M9DDD3</accession>
<dbReference type="Proteomes" id="UP000187266">
    <property type="component" value="Chromosome"/>
</dbReference>
<accession>A0A1U7DI25</accession>
<dbReference type="CDD" id="cd16413">
    <property type="entry name" value="DGQHR_domain"/>
    <property type="match status" value="1"/>
</dbReference>
<proteinExistence type="predicted"/>
<keyword evidence="2" id="KW-1185">Reference proteome</keyword>
<dbReference type="NCBIfam" id="TIGR03187">
    <property type="entry name" value="DGQHR"/>
    <property type="match status" value="1"/>
</dbReference>
<reference evidence="1 2" key="1">
    <citation type="submission" date="2017-01" db="EMBL/GenBank/DDBJ databases">
        <title>Genomic analysis of Xuhuaishuia manganoxidans DY6-4.</title>
        <authorList>
            <person name="Wang X."/>
        </authorList>
    </citation>
    <scope>NUCLEOTIDE SEQUENCE [LARGE SCALE GENOMIC DNA]</scope>
    <source>
        <strain evidence="1 2">DY6-4</strain>
    </source>
</reference>
<sequence length="334" mass="37642">MANDLPTGKADTEDESRLRYSVSLVRQGKHQFYTLTMPSDVLAQTCKVTTRKEDPKLGFQRELDEKRATEIATYIDEELGTIPNSIVLSAQEQAELKIVGRGKTLEFSKVPGAFLILDGQHRVFGFSKAAKTLRVPVVIYNGLSRKEETRLFIDINTKQKPVPSQLLLDIKQLADIESEAEEVLRDVFDFFHSDTKSALSGLLSPSEASRTKITRVTFNNAVKPLLSLFPTRTTEEIYLILNAYLLAVAAEVNKKTSNPVLSKPVVFRGFLAIFRDVAQRHVDKHGNHYSAQNFQEIVQPIFMNMPIAKLEKPGTSWTALRDYLEKRLTSKLSL</sequence>
<dbReference type="STRING" id="1267768.BV394_07890"/>
<protein>
    <submittedName>
        <fullName evidence="1">Uncharacterized protein</fullName>
    </submittedName>
</protein>
<dbReference type="EMBL" id="CP019124">
    <property type="protein sequence ID" value="APX89644.1"/>
    <property type="molecule type" value="Genomic_DNA"/>
</dbReference>
<dbReference type="AlphaFoldDB" id="A0A1U7DI25"/>